<protein>
    <submittedName>
        <fullName evidence="2">Uncharacterized protein</fullName>
    </submittedName>
</protein>
<proteinExistence type="predicted"/>
<evidence type="ECO:0000256" key="1">
    <source>
        <dbReference type="SAM" id="MobiDB-lite"/>
    </source>
</evidence>
<gene>
    <name evidence="2" type="ORF">ACFQH9_07575</name>
</gene>
<comment type="caution">
    <text evidence="2">The sequence shown here is derived from an EMBL/GenBank/DDBJ whole genome shotgun (WGS) entry which is preliminary data.</text>
</comment>
<name>A0ABW1I5B9_9PSEU</name>
<evidence type="ECO:0000313" key="2">
    <source>
        <dbReference type="EMBL" id="MFC5948133.1"/>
    </source>
</evidence>
<dbReference type="Proteomes" id="UP001596119">
    <property type="component" value="Unassembled WGS sequence"/>
</dbReference>
<organism evidence="2 3">
    <name type="scientific">Pseudonocardia lutea</name>
    <dbReference type="NCBI Taxonomy" id="2172015"/>
    <lineage>
        <taxon>Bacteria</taxon>
        <taxon>Bacillati</taxon>
        <taxon>Actinomycetota</taxon>
        <taxon>Actinomycetes</taxon>
        <taxon>Pseudonocardiales</taxon>
        <taxon>Pseudonocardiaceae</taxon>
        <taxon>Pseudonocardia</taxon>
    </lineage>
</organism>
<feature type="compositionally biased region" description="Basic and acidic residues" evidence="1">
    <location>
        <begin position="9"/>
        <end position="18"/>
    </location>
</feature>
<feature type="region of interest" description="Disordered" evidence="1">
    <location>
        <begin position="1"/>
        <end position="63"/>
    </location>
</feature>
<dbReference type="EMBL" id="JBHSQK010000011">
    <property type="protein sequence ID" value="MFC5948133.1"/>
    <property type="molecule type" value="Genomic_DNA"/>
</dbReference>
<keyword evidence="3" id="KW-1185">Reference proteome</keyword>
<reference evidence="3" key="1">
    <citation type="journal article" date="2019" name="Int. J. Syst. Evol. Microbiol.">
        <title>The Global Catalogue of Microorganisms (GCM) 10K type strain sequencing project: providing services to taxonomists for standard genome sequencing and annotation.</title>
        <authorList>
            <consortium name="The Broad Institute Genomics Platform"/>
            <consortium name="The Broad Institute Genome Sequencing Center for Infectious Disease"/>
            <person name="Wu L."/>
            <person name="Ma J."/>
        </authorList>
    </citation>
    <scope>NUCLEOTIDE SEQUENCE [LARGE SCALE GENOMIC DNA]</scope>
    <source>
        <strain evidence="3">CGMCC 4.7397</strain>
    </source>
</reference>
<dbReference type="RefSeq" id="WP_379565188.1">
    <property type="nucleotide sequence ID" value="NZ_JBHSQK010000011.1"/>
</dbReference>
<feature type="compositionally biased region" description="Basic and acidic residues" evidence="1">
    <location>
        <begin position="29"/>
        <end position="44"/>
    </location>
</feature>
<accession>A0ABW1I5B9</accession>
<evidence type="ECO:0000313" key="3">
    <source>
        <dbReference type="Proteomes" id="UP001596119"/>
    </source>
</evidence>
<feature type="compositionally biased region" description="Gly residues" evidence="1">
    <location>
        <begin position="19"/>
        <end position="28"/>
    </location>
</feature>
<sequence length="63" mass="6781">MQDPAQEDGAERAHEEGGTRTGDAGGESGRNDEQARAERVDELARQMNVANNCAPPRPGDPEY</sequence>